<dbReference type="OrthoDB" id="548949at2759"/>
<sequence length="589" mass="64648">MPSYFDDLTRLQQQAYALSTRLSNDSDREDDSPSSSDVLGLMKNVCEVVQRATGDGSASADMLSIVVKASDLLEEMVNMAYDEHDLYDFVPSYAHMEGRTPLIADPAEGKNSFGMLINAGVMKIFASLFDTNSDKVSKLLEDNTPEAFNSTPKPHPRTSAIARFRTEHPVPTVPATALMAQAVLHGCCSVTSTSIHSPIRLHTVPRSDLLVLAAAGGWKNRDPIIEFFHLDTCLGYDEMPHDNHIDNGFLGIAYDLALDPSRNLIYAADSKRIKSFTYKDGEDYLPTHTLKCNRSGPLAVADNGSRILRAGKGGVDVWNVDALPTHGPKGTKRIGKGKISVDDSWRDEIEEVELSTGSPRDASIEFADKSLEVQAWHLPHHWSNGGTLKALCFAKEARSTVLQIDLAHGGDISSRYLGHAGEVFSINSSEGDQNTFLTSCGDGIVRLFDVREPLPRVSFDSGAQGEHTYAALYVHVNGIPVIFSGGTRSQAIKVWDVRVPNLAYELATGNNSVLSLAWDAPRSTLYAATEYDFDEEKCWPKNAYHDERYFGYAFDSGDHCLVRYKFGLDADCDIIPAFGMARCGNGGYW</sequence>
<dbReference type="InterPro" id="IPR036322">
    <property type="entry name" value="WD40_repeat_dom_sf"/>
</dbReference>
<dbReference type="InterPro" id="IPR015943">
    <property type="entry name" value="WD40/YVTN_repeat-like_dom_sf"/>
</dbReference>
<reference evidence="1" key="1">
    <citation type="journal article" date="2019" name="Environ. Microbiol.">
        <title>Fungal ecological strategies reflected in gene transcription - a case study of two litter decomposers.</title>
        <authorList>
            <person name="Barbi F."/>
            <person name="Kohler A."/>
            <person name="Barry K."/>
            <person name="Baskaran P."/>
            <person name="Daum C."/>
            <person name="Fauchery L."/>
            <person name="Ihrmark K."/>
            <person name="Kuo A."/>
            <person name="LaButti K."/>
            <person name="Lipzen A."/>
            <person name="Morin E."/>
            <person name="Grigoriev I.V."/>
            <person name="Henrissat B."/>
            <person name="Lindahl B."/>
            <person name="Martin F."/>
        </authorList>
    </citation>
    <scope>NUCLEOTIDE SEQUENCE</scope>
    <source>
        <strain evidence="1">JB14</strain>
    </source>
</reference>
<organism evidence="1 2">
    <name type="scientific">Gymnopus androsaceus JB14</name>
    <dbReference type="NCBI Taxonomy" id="1447944"/>
    <lineage>
        <taxon>Eukaryota</taxon>
        <taxon>Fungi</taxon>
        <taxon>Dikarya</taxon>
        <taxon>Basidiomycota</taxon>
        <taxon>Agaricomycotina</taxon>
        <taxon>Agaricomycetes</taxon>
        <taxon>Agaricomycetidae</taxon>
        <taxon>Agaricales</taxon>
        <taxon>Marasmiineae</taxon>
        <taxon>Omphalotaceae</taxon>
        <taxon>Gymnopus</taxon>
    </lineage>
</organism>
<accession>A0A6A4I9V1</accession>
<dbReference type="Gene3D" id="2.130.10.10">
    <property type="entry name" value="YVTN repeat-like/Quinoprotein amine dehydrogenase"/>
    <property type="match status" value="1"/>
</dbReference>
<keyword evidence="2" id="KW-1185">Reference proteome</keyword>
<gene>
    <name evidence="1" type="ORF">BT96DRAFT_987455</name>
</gene>
<dbReference type="SUPFAM" id="SSF50978">
    <property type="entry name" value="WD40 repeat-like"/>
    <property type="match status" value="1"/>
</dbReference>
<dbReference type="EMBL" id="ML769401">
    <property type="protein sequence ID" value="KAE9406623.1"/>
    <property type="molecule type" value="Genomic_DNA"/>
</dbReference>
<name>A0A6A4I9V1_9AGAR</name>
<evidence type="ECO:0000313" key="2">
    <source>
        <dbReference type="Proteomes" id="UP000799118"/>
    </source>
</evidence>
<protein>
    <submittedName>
        <fullName evidence="1">Uncharacterized protein</fullName>
    </submittedName>
</protein>
<dbReference type="Proteomes" id="UP000799118">
    <property type="component" value="Unassembled WGS sequence"/>
</dbReference>
<proteinExistence type="predicted"/>
<evidence type="ECO:0000313" key="1">
    <source>
        <dbReference type="EMBL" id="KAE9406623.1"/>
    </source>
</evidence>
<dbReference type="AlphaFoldDB" id="A0A6A4I9V1"/>